<dbReference type="InterPro" id="IPR015915">
    <property type="entry name" value="Kelch-typ_b-propeller"/>
</dbReference>
<dbReference type="RefSeq" id="WP_147238913.1">
    <property type="nucleotide sequence ID" value="NZ_BBXZ01000157.1"/>
</dbReference>
<dbReference type="EMBL" id="DF967975">
    <property type="protein sequence ID" value="GAP19048.1"/>
    <property type="molecule type" value="Genomic_DNA"/>
</dbReference>
<name>A0A0M8JQ25_9CHLR</name>
<dbReference type="InterPro" id="IPR052392">
    <property type="entry name" value="Kelch-BTB_domain-containing"/>
</dbReference>
<dbReference type="Gene3D" id="2.120.10.80">
    <property type="entry name" value="Kelch-type beta propeller"/>
    <property type="match status" value="2"/>
</dbReference>
<dbReference type="PANTHER" id="PTHR46375:SF3">
    <property type="entry name" value="KELCH REPEAT AND BTB DOMAIN-CONTAINING PROTEIN 13"/>
    <property type="match status" value="1"/>
</dbReference>
<reference evidence="1" key="1">
    <citation type="journal article" date="2015" name="Genome Announc.">
        <title>Draft Genome Sequences of Anaerolinea thermolimosa IMO-1, Bellilinea caldifistulae GOMI-1, Leptolinea tardivitalis YMTK-2, Levilinea saccharolytica KIBI-1, Longilinea arvoryzae KOME-1, Previously Described as Members of the Class Anaerolineae (Chloroflexi).</title>
        <authorList>
            <person name="Matsuura N."/>
            <person name="Tourlousse M.D."/>
            <person name="Ohashi A."/>
            <person name="Hugenholtz P."/>
            <person name="Sekiguchi Y."/>
        </authorList>
    </citation>
    <scope>NUCLEOTIDE SEQUENCE</scope>
    <source>
        <strain evidence="1">KIBI-1</strain>
    </source>
</reference>
<evidence type="ECO:0000313" key="1">
    <source>
        <dbReference type="EMBL" id="GAP19048.1"/>
    </source>
</evidence>
<sequence>MNKAPLHVFIAILIFTLSMPGVFQPSSAASASSPLQLEGSSLGNWQTAPALNATREYFGTAATSNAIYVAGGQGQFDALTSVEFALQSGSTISTWNDTSPLNHEHYNPAMLAADSFLYVVGGSTDAVEVASINTDGSLGTWQDTTSLPQSRNTPGAAAYLGYLYVFGGMDDMGGKITDCIRAPIQGDGSLGSWEATTPLPEGRSVFAAAAQENRIYLIGGYGEDEDDTTTQVGAIQGDGSIVWSTTSAIPNMRIAAAATISNGRVYVMGGYNPSVGSAPLKTVISAAIQSDGNLSAWSTEPSLVTAREALGAASLGSSIYAIGGRTASGTIYKTVERASVGSAPPPPPTIIIHGAVRVPNAQRGQPALPLKNLKVDLIQDGHVFGSTTTKGGHGADAGEYQFEVPQDTAGNFRVRASLIQPHSSSPGLGGFTIHYMPPLLDDPLPYVETANFLVKKTEIRRDLEFSSSYLLSGGNTNLPLADMLNLNDLGYMFYHLEQAEDFTVQVLEANNLAPVIVEAFSDHGTAYYYSTNTITIFADDSTITSRNRPENREWHEYFHHVMFETNMTAHVTRDCGNHKGFLNSTTSDSWAEGWAVFWADALGEYVNQGTAGIYSGFLDLETQYTPWHTETGSDGSVLQREDVAVAAILYDLHDSPASDDDPFSLSFTDIKDLLLQKQAGGTYTQIDNMQQVYNILHETYGEDADKVFFWHGFFGDAGWTVSGCAVTSRGNRDWESGEDLGEGGRENRPNLPVVEGANLLLNLQSRTGFPLGEGDVQVTFLSPLGEQQYIRTFQLTAENQELLHLEPPPADIPILILVQGNDPTSPVFQMSNDEYWEQVAMTEEGYVQEITLTVKGHTLFLPLILR</sequence>
<dbReference type="PANTHER" id="PTHR46375">
    <property type="entry name" value="KELCH REPEAT AND BTB DOMAIN-CONTAINING PROTEIN 13-RELATED"/>
    <property type="match status" value="1"/>
</dbReference>
<protein>
    <submittedName>
        <fullName evidence="1">Uncharacterized protein</fullName>
    </submittedName>
</protein>
<organism evidence="1">
    <name type="scientific">Levilinea saccharolytica</name>
    <dbReference type="NCBI Taxonomy" id="229921"/>
    <lineage>
        <taxon>Bacteria</taxon>
        <taxon>Bacillati</taxon>
        <taxon>Chloroflexota</taxon>
        <taxon>Anaerolineae</taxon>
        <taxon>Anaerolineales</taxon>
        <taxon>Anaerolineaceae</taxon>
        <taxon>Levilinea</taxon>
    </lineage>
</organism>
<dbReference type="SUPFAM" id="SSF117281">
    <property type="entry name" value="Kelch motif"/>
    <property type="match status" value="2"/>
</dbReference>
<accession>A0A0M8JQ25</accession>
<proteinExistence type="predicted"/>
<dbReference type="OrthoDB" id="1937631at2"/>
<gene>
    <name evidence="1" type="ORF">LSAC_02946</name>
</gene>
<dbReference type="AlphaFoldDB" id="A0A0M8JQ25"/>